<dbReference type="OrthoDB" id="5552562at2759"/>
<name>A0A9W9AAX3_9AGAR</name>
<evidence type="ECO:0008006" key="3">
    <source>
        <dbReference type="Google" id="ProtNLM"/>
    </source>
</evidence>
<dbReference type="EMBL" id="JAOTPV010000011">
    <property type="protein sequence ID" value="KAJ4476768.1"/>
    <property type="molecule type" value="Genomic_DNA"/>
</dbReference>
<gene>
    <name evidence="1" type="ORF">J3R30DRAFT_3488960</name>
</gene>
<dbReference type="AlphaFoldDB" id="A0A9W9AAX3"/>
<sequence>MLVWTSSFVALVKELQDNFAEDKIGMLRMKESDNVWKYNIHFNTLAASTNWDLHALKWAYQCGLASRIKDEMAHLLEPKTLMEYHYKVLCIDNRYWT</sequence>
<organism evidence="1 2">
    <name type="scientific">Lentinula aciculospora</name>
    <dbReference type="NCBI Taxonomy" id="153920"/>
    <lineage>
        <taxon>Eukaryota</taxon>
        <taxon>Fungi</taxon>
        <taxon>Dikarya</taxon>
        <taxon>Basidiomycota</taxon>
        <taxon>Agaricomycotina</taxon>
        <taxon>Agaricomycetes</taxon>
        <taxon>Agaricomycetidae</taxon>
        <taxon>Agaricales</taxon>
        <taxon>Marasmiineae</taxon>
        <taxon>Omphalotaceae</taxon>
        <taxon>Lentinula</taxon>
    </lineage>
</organism>
<evidence type="ECO:0000313" key="2">
    <source>
        <dbReference type="Proteomes" id="UP001150266"/>
    </source>
</evidence>
<proteinExistence type="predicted"/>
<accession>A0A9W9AAX3</accession>
<dbReference type="Proteomes" id="UP001150266">
    <property type="component" value="Unassembled WGS sequence"/>
</dbReference>
<reference evidence="1" key="1">
    <citation type="submission" date="2022-08" db="EMBL/GenBank/DDBJ databases">
        <title>A Global Phylogenomic Analysis of the Shiitake Genus Lentinula.</title>
        <authorList>
            <consortium name="DOE Joint Genome Institute"/>
            <person name="Sierra-Patev S."/>
            <person name="Min B."/>
            <person name="Naranjo-Ortiz M."/>
            <person name="Looney B."/>
            <person name="Konkel Z."/>
            <person name="Slot J.C."/>
            <person name="Sakamoto Y."/>
            <person name="Steenwyk J.L."/>
            <person name="Rokas A."/>
            <person name="Carro J."/>
            <person name="Camarero S."/>
            <person name="Ferreira P."/>
            <person name="Molpeceres G."/>
            <person name="Ruiz-Duenas F.J."/>
            <person name="Serrano A."/>
            <person name="Henrissat B."/>
            <person name="Drula E."/>
            <person name="Hughes K.W."/>
            <person name="Mata J.L."/>
            <person name="Ishikawa N.K."/>
            <person name="Vargas-Isla R."/>
            <person name="Ushijima S."/>
            <person name="Smith C.A."/>
            <person name="Ahrendt S."/>
            <person name="Andreopoulos W."/>
            <person name="He G."/>
            <person name="Labutti K."/>
            <person name="Lipzen A."/>
            <person name="Ng V."/>
            <person name="Riley R."/>
            <person name="Sandor L."/>
            <person name="Barry K."/>
            <person name="Martinez A.T."/>
            <person name="Xiao Y."/>
            <person name="Gibbons J.G."/>
            <person name="Terashima K."/>
            <person name="Grigoriev I.V."/>
            <person name="Hibbett D.S."/>
        </authorList>
    </citation>
    <scope>NUCLEOTIDE SEQUENCE</scope>
    <source>
        <strain evidence="1">JLM2183</strain>
    </source>
</reference>
<keyword evidence="2" id="KW-1185">Reference proteome</keyword>
<evidence type="ECO:0000313" key="1">
    <source>
        <dbReference type="EMBL" id="KAJ4476768.1"/>
    </source>
</evidence>
<comment type="caution">
    <text evidence="1">The sequence shown here is derived from an EMBL/GenBank/DDBJ whole genome shotgun (WGS) entry which is preliminary data.</text>
</comment>
<protein>
    <recommendedName>
        <fullName evidence="3">Retrotransposon gag domain-containing protein</fullName>
    </recommendedName>
</protein>